<accession>A0A917ZR90</accession>
<name>A0A917ZR90_9GAMM</name>
<sequence>MAREFSRTQRVADQIQRDLAQLIQFEIKDPRLGMVTVSHVRVAKDLGYADVYVTVMPLSDQDEAQTVKESLAVLNKAAGFLRHELARGIKLRVMPQLRFHFDETVERGRRLHSLIEQAYQRESKDSSPDED</sequence>
<dbReference type="GO" id="GO:0005829">
    <property type="term" value="C:cytosol"/>
    <property type="evidence" value="ECO:0007669"/>
    <property type="project" value="TreeGrafter"/>
</dbReference>
<dbReference type="InterPro" id="IPR015946">
    <property type="entry name" value="KH_dom-like_a/b"/>
</dbReference>
<comment type="caution">
    <text evidence="3">The sequence shown here is derived from an EMBL/GenBank/DDBJ whole genome shotgun (WGS) entry which is preliminary data.</text>
</comment>
<comment type="similarity">
    <text evidence="2">Belongs to the RbfA family.</text>
</comment>
<dbReference type="AlphaFoldDB" id="A0A917ZR90"/>
<keyword evidence="2" id="KW-0963">Cytoplasm</keyword>
<dbReference type="PANTHER" id="PTHR33515:SF1">
    <property type="entry name" value="RIBOSOME-BINDING FACTOR A, CHLOROPLASTIC-RELATED"/>
    <property type="match status" value="1"/>
</dbReference>
<evidence type="ECO:0000256" key="1">
    <source>
        <dbReference type="ARBA" id="ARBA00022517"/>
    </source>
</evidence>
<dbReference type="Pfam" id="PF02033">
    <property type="entry name" value="RBFA"/>
    <property type="match status" value="1"/>
</dbReference>
<evidence type="ECO:0000313" key="4">
    <source>
        <dbReference type="Proteomes" id="UP000599578"/>
    </source>
</evidence>
<protein>
    <recommendedName>
        <fullName evidence="2">Ribosome-binding factor A</fullName>
    </recommendedName>
</protein>
<dbReference type="GO" id="GO:0030490">
    <property type="term" value="P:maturation of SSU-rRNA"/>
    <property type="evidence" value="ECO:0007669"/>
    <property type="project" value="UniProtKB-UniRule"/>
</dbReference>
<dbReference type="PROSITE" id="PS01319">
    <property type="entry name" value="RBFA"/>
    <property type="match status" value="1"/>
</dbReference>
<keyword evidence="4" id="KW-1185">Reference proteome</keyword>
<dbReference type="SUPFAM" id="SSF89919">
    <property type="entry name" value="Ribosome-binding factor A, RbfA"/>
    <property type="match status" value="1"/>
</dbReference>
<dbReference type="Proteomes" id="UP000599578">
    <property type="component" value="Unassembled WGS sequence"/>
</dbReference>
<dbReference type="RefSeq" id="WP_188862842.1">
    <property type="nucleotide sequence ID" value="NZ_BMLT01000018.1"/>
</dbReference>
<keyword evidence="1 2" id="KW-0690">Ribosome biogenesis</keyword>
<evidence type="ECO:0000256" key="2">
    <source>
        <dbReference type="HAMAP-Rule" id="MF_00003"/>
    </source>
</evidence>
<dbReference type="PANTHER" id="PTHR33515">
    <property type="entry name" value="RIBOSOME-BINDING FACTOR A, CHLOROPLASTIC-RELATED"/>
    <property type="match status" value="1"/>
</dbReference>
<dbReference type="Gene3D" id="3.30.300.20">
    <property type="match status" value="1"/>
</dbReference>
<dbReference type="InterPro" id="IPR020053">
    <property type="entry name" value="Ribosome-bd_factorA_CS"/>
</dbReference>
<comment type="function">
    <text evidence="2">One of several proteins that assist in the late maturation steps of the functional core of the 30S ribosomal subunit. Associates with free 30S ribosomal subunits (but not with 30S subunits that are part of 70S ribosomes or polysomes). Required for efficient processing of 16S rRNA. May interact with the 5'-terminal helix region of 16S rRNA.</text>
</comment>
<comment type="subunit">
    <text evidence="2">Monomer. Binds 30S ribosomal subunits, but not 50S ribosomal subunits or 70S ribosomes.</text>
</comment>
<evidence type="ECO:0000313" key="3">
    <source>
        <dbReference type="EMBL" id="GGO88620.1"/>
    </source>
</evidence>
<gene>
    <name evidence="2 3" type="primary">rbfA</name>
    <name evidence="3" type="ORF">GCM10011348_44490</name>
</gene>
<reference evidence="3 4" key="1">
    <citation type="journal article" date="2014" name="Int. J. Syst. Evol. Microbiol.">
        <title>Complete genome sequence of Corynebacterium casei LMG S-19264T (=DSM 44701T), isolated from a smear-ripened cheese.</title>
        <authorList>
            <consortium name="US DOE Joint Genome Institute (JGI-PGF)"/>
            <person name="Walter F."/>
            <person name="Albersmeier A."/>
            <person name="Kalinowski J."/>
            <person name="Ruckert C."/>
        </authorList>
    </citation>
    <scope>NUCLEOTIDE SEQUENCE [LARGE SCALE GENOMIC DNA]</scope>
    <source>
        <strain evidence="3 4">CGMCC 1.7286</strain>
    </source>
</reference>
<dbReference type="GO" id="GO:0043024">
    <property type="term" value="F:ribosomal small subunit binding"/>
    <property type="evidence" value="ECO:0007669"/>
    <property type="project" value="TreeGrafter"/>
</dbReference>
<dbReference type="InterPro" id="IPR000238">
    <property type="entry name" value="RbfA"/>
</dbReference>
<proteinExistence type="inferred from homology"/>
<dbReference type="EMBL" id="BMLT01000018">
    <property type="protein sequence ID" value="GGO88620.1"/>
    <property type="molecule type" value="Genomic_DNA"/>
</dbReference>
<dbReference type="NCBIfam" id="TIGR00082">
    <property type="entry name" value="rbfA"/>
    <property type="match status" value="1"/>
</dbReference>
<dbReference type="HAMAP" id="MF_00003">
    <property type="entry name" value="RbfA"/>
    <property type="match status" value="1"/>
</dbReference>
<dbReference type="InterPro" id="IPR023799">
    <property type="entry name" value="RbfA_dom_sf"/>
</dbReference>
<organism evidence="3 4">
    <name type="scientific">Marinobacterium nitratireducens</name>
    <dbReference type="NCBI Taxonomy" id="518897"/>
    <lineage>
        <taxon>Bacteria</taxon>
        <taxon>Pseudomonadati</taxon>
        <taxon>Pseudomonadota</taxon>
        <taxon>Gammaproteobacteria</taxon>
        <taxon>Oceanospirillales</taxon>
        <taxon>Oceanospirillaceae</taxon>
        <taxon>Marinobacterium</taxon>
    </lineage>
</organism>
<comment type="subcellular location">
    <subcellularLocation>
        <location evidence="2">Cytoplasm</location>
    </subcellularLocation>
</comment>